<dbReference type="AlphaFoldDB" id="A0A4Q9DLS7"/>
<dbReference type="InterPro" id="IPR002347">
    <property type="entry name" value="SDR_fam"/>
</dbReference>
<organism evidence="1 2">
    <name type="scientific">Paenibacillus thalictri</name>
    <dbReference type="NCBI Taxonomy" id="2527873"/>
    <lineage>
        <taxon>Bacteria</taxon>
        <taxon>Bacillati</taxon>
        <taxon>Bacillota</taxon>
        <taxon>Bacilli</taxon>
        <taxon>Bacillales</taxon>
        <taxon>Paenibacillaceae</taxon>
        <taxon>Paenibacillus</taxon>
    </lineage>
</organism>
<dbReference type="InterPro" id="IPR036291">
    <property type="entry name" value="NAD(P)-bd_dom_sf"/>
</dbReference>
<dbReference type="EMBL" id="SIRE01000020">
    <property type="protein sequence ID" value="TBL73895.1"/>
    <property type="molecule type" value="Genomic_DNA"/>
</dbReference>
<keyword evidence="2" id="KW-1185">Reference proteome</keyword>
<protein>
    <submittedName>
        <fullName evidence="1">SDR family NAD(P)-dependent oxidoreductase</fullName>
    </submittedName>
</protein>
<evidence type="ECO:0000313" key="2">
    <source>
        <dbReference type="Proteomes" id="UP000293142"/>
    </source>
</evidence>
<comment type="caution">
    <text evidence="1">The sequence shown here is derived from an EMBL/GenBank/DDBJ whole genome shotgun (WGS) entry which is preliminary data.</text>
</comment>
<dbReference type="OrthoDB" id="306388at2"/>
<dbReference type="Gene3D" id="3.40.50.720">
    <property type="entry name" value="NAD(P)-binding Rossmann-like Domain"/>
    <property type="match status" value="1"/>
</dbReference>
<dbReference type="Pfam" id="PF00106">
    <property type="entry name" value="adh_short"/>
    <property type="match status" value="1"/>
</dbReference>
<proteinExistence type="predicted"/>
<sequence>MARVAGKVIIVTGGARGIGASHVRKLIGEGAKVVFTDLNEKGRSFPQ</sequence>
<gene>
    <name evidence="1" type="ORF">EYB31_25630</name>
</gene>
<dbReference type="Proteomes" id="UP000293142">
    <property type="component" value="Unassembled WGS sequence"/>
</dbReference>
<evidence type="ECO:0000313" key="1">
    <source>
        <dbReference type="EMBL" id="TBL73895.1"/>
    </source>
</evidence>
<accession>A0A4Q9DLS7</accession>
<reference evidence="1 2" key="1">
    <citation type="submission" date="2019-02" db="EMBL/GenBank/DDBJ databases">
        <title>Paenibacillus sp. nov., isolated from surface-sterilized tissue of Thalictrum simplex L.</title>
        <authorList>
            <person name="Tuo L."/>
        </authorList>
    </citation>
    <scope>NUCLEOTIDE SEQUENCE [LARGE SCALE GENOMIC DNA]</scope>
    <source>
        <strain evidence="1 2">N2SHLJ1</strain>
    </source>
</reference>
<name>A0A4Q9DLS7_9BACL</name>
<dbReference type="SUPFAM" id="SSF51735">
    <property type="entry name" value="NAD(P)-binding Rossmann-fold domains"/>
    <property type="match status" value="1"/>
</dbReference>